<gene>
    <name evidence="2" type="ORF">H9853_01920</name>
</gene>
<evidence type="ECO:0000313" key="3">
    <source>
        <dbReference type="Proteomes" id="UP000824156"/>
    </source>
</evidence>
<organism evidence="2 3">
    <name type="scientific">Candidatus Sphingobacterium stercoripullorum</name>
    <dbReference type="NCBI Taxonomy" id="2838759"/>
    <lineage>
        <taxon>Bacteria</taxon>
        <taxon>Pseudomonadati</taxon>
        <taxon>Bacteroidota</taxon>
        <taxon>Sphingobacteriia</taxon>
        <taxon>Sphingobacteriales</taxon>
        <taxon>Sphingobacteriaceae</taxon>
        <taxon>Sphingobacterium</taxon>
    </lineage>
</organism>
<sequence length="256" mass="29643">MKTLNIYKYLLLSVAIGLNISCDKMLDKLPGDKLYPETYFTNEQEIKLFTNKFYDLIPTAETLGKENADVIIINELLPEISGQRVVPASGGGWSFSTLRDINFYLEHAENNPNEQVREKYNSVARFFRAFFYFEKLKRFGEVPWYDIALNSNDPEIYKPRDSREFVVQKILEDLDYAIENGPAEKSLYRITKWTAMALKSRVTLFEGTFRKYHQIEGANKYLEICAAVSGEFINTSGYSIYKSGDKPYFDLFSTFS</sequence>
<evidence type="ECO:0000313" key="2">
    <source>
        <dbReference type="EMBL" id="HIX53756.1"/>
    </source>
</evidence>
<dbReference type="Pfam" id="PF14322">
    <property type="entry name" value="SusD-like_3"/>
    <property type="match status" value="1"/>
</dbReference>
<dbReference type="Proteomes" id="UP000824156">
    <property type="component" value="Unassembled WGS sequence"/>
</dbReference>
<reference evidence="2" key="1">
    <citation type="journal article" date="2021" name="PeerJ">
        <title>Extensive microbial diversity within the chicken gut microbiome revealed by metagenomics and culture.</title>
        <authorList>
            <person name="Gilroy R."/>
            <person name="Ravi A."/>
            <person name="Getino M."/>
            <person name="Pursley I."/>
            <person name="Horton D.L."/>
            <person name="Alikhan N.F."/>
            <person name="Baker D."/>
            <person name="Gharbi K."/>
            <person name="Hall N."/>
            <person name="Watson M."/>
            <person name="Adriaenssens E.M."/>
            <person name="Foster-Nyarko E."/>
            <person name="Jarju S."/>
            <person name="Secka A."/>
            <person name="Antonio M."/>
            <person name="Oren A."/>
            <person name="Chaudhuri R.R."/>
            <person name="La Ragione R."/>
            <person name="Hildebrand F."/>
            <person name="Pallen M.J."/>
        </authorList>
    </citation>
    <scope>NUCLEOTIDE SEQUENCE</scope>
    <source>
        <strain evidence="2">1719</strain>
    </source>
</reference>
<dbReference type="AlphaFoldDB" id="A0A9D2AYF3"/>
<proteinExistence type="predicted"/>
<reference evidence="2" key="2">
    <citation type="submission" date="2021-04" db="EMBL/GenBank/DDBJ databases">
        <authorList>
            <person name="Gilroy R."/>
        </authorList>
    </citation>
    <scope>NUCLEOTIDE SEQUENCE</scope>
    <source>
        <strain evidence="2">1719</strain>
    </source>
</reference>
<accession>A0A9D2AYF3</accession>
<dbReference type="EMBL" id="DXEZ01000054">
    <property type="protein sequence ID" value="HIX53756.1"/>
    <property type="molecule type" value="Genomic_DNA"/>
</dbReference>
<dbReference type="InterPro" id="IPR033985">
    <property type="entry name" value="SusD-like_N"/>
</dbReference>
<comment type="caution">
    <text evidence="2">The sequence shown here is derived from an EMBL/GenBank/DDBJ whole genome shotgun (WGS) entry which is preliminary data.</text>
</comment>
<name>A0A9D2AYF3_9SPHI</name>
<evidence type="ECO:0000259" key="1">
    <source>
        <dbReference type="Pfam" id="PF14322"/>
    </source>
</evidence>
<dbReference type="SUPFAM" id="SSF48452">
    <property type="entry name" value="TPR-like"/>
    <property type="match status" value="1"/>
</dbReference>
<dbReference type="Gene3D" id="1.25.40.390">
    <property type="match status" value="1"/>
</dbReference>
<dbReference type="InterPro" id="IPR011990">
    <property type="entry name" value="TPR-like_helical_dom_sf"/>
</dbReference>
<feature type="non-terminal residue" evidence="2">
    <location>
        <position position="256"/>
    </location>
</feature>
<feature type="domain" description="SusD-like N-terminal" evidence="1">
    <location>
        <begin position="98"/>
        <end position="204"/>
    </location>
</feature>
<protein>
    <submittedName>
        <fullName evidence="2">RagB/SusD family nutrient uptake outer membrane protein</fullName>
    </submittedName>
</protein>